<feature type="domain" description="T-SNARE coiled-coil homology" evidence="3">
    <location>
        <begin position="155"/>
        <end position="217"/>
    </location>
</feature>
<gene>
    <name evidence="4" type="ORF">DASB73_042900</name>
</gene>
<comment type="caution">
    <text evidence="4">The sequence shown here is derived from an EMBL/GenBank/DDBJ whole genome shotgun (WGS) entry which is preliminary data.</text>
</comment>
<dbReference type="CDD" id="cd15859">
    <property type="entry name" value="SNARE_SYN8"/>
    <property type="match status" value="1"/>
</dbReference>
<accession>A0AAV5RQ00</accession>
<sequence length="243" mass="27855">MSANKDVLRLQLQIEHLQDMIAEQNRMSLTQIEVTESDRREVLELVMDTKELLTSIASNSSTRALYETSRDSYDTILQELKKLSYNVSSMEVGEPQSESHSTSKNKEPQVESYEVSVTESNYNDNEVETQSKSVKHVRFVDDSTTPLNQLYDQNEELLNHQDRRLEMISQSVTRQHVIGEGIYSELDMHNNLLEDLDNQVDTSTLLLNRAANGVRSFNRKSRDYGVCSIIMLLVLVLLILLII</sequence>
<dbReference type="Gene3D" id="1.20.5.110">
    <property type="match status" value="1"/>
</dbReference>
<protein>
    <recommendedName>
        <fullName evidence="3">t-SNARE coiled-coil homology domain-containing protein</fullName>
    </recommendedName>
</protein>
<proteinExistence type="predicted"/>
<reference evidence="4 5" key="1">
    <citation type="journal article" date="2023" name="Elife">
        <title>Identification of key yeast species and microbe-microbe interactions impacting larval growth of Drosophila in the wild.</title>
        <authorList>
            <person name="Mure A."/>
            <person name="Sugiura Y."/>
            <person name="Maeda R."/>
            <person name="Honda K."/>
            <person name="Sakurai N."/>
            <person name="Takahashi Y."/>
            <person name="Watada M."/>
            <person name="Katoh T."/>
            <person name="Gotoh A."/>
            <person name="Gotoh Y."/>
            <person name="Taniguchi I."/>
            <person name="Nakamura K."/>
            <person name="Hayashi T."/>
            <person name="Katayama T."/>
            <person name="Uemura T."/>
            <person name="Hattori Y."/>
        </authorList>
    </citation>
    <scope>NUCLEOTIDE SEQUENCE [LARGE SCALE GENOMIC DNA]</scope>
    <source>
        <strain evidence="4 5">SB-73</strain>
    </source>
</reference>
<dbReference type="InterPro" id="IPR000727">
    <property type="entry name" value="T_SNARE_dom"/>
</dbReference>
<name>A0AAV5RQ00_STABA</name>
<evidence type="ECO:0000256" key="1">
    <source>
        <dbReference type="SAM" id="MobiDB-lite"/>
    </source>
</evidence>
<evidence type="ECO:0000313" key="5">
    <source>
        <dbReference type="Proteomes" id="UP001362899"/>
    </source>
</evidence>
<dbReference type="AlphaFoldDB" id="A0AAV5RQ00"/>
<keyword evidence="5" id="KW-1185">Reference proteome</keyword>
<keyword evidence="2" id="KW-0812">Transmembrane</keyword>
<dbReference type="SUPFAM" id="SSF58038">
    <property type="entry name" value="SNARE fusion complex"/>
    <property type="match status" value="1"/>
</dbReference>
<dbReference type="Proteomes" id="UP001362899">
    <property type="component" value="Unassembled WGS sequence"/>
</dbReference>
<dbReference type="PROSITE" id="PS50192">
    <property type="entry name" value="T_SNARE"/>
    <property type="match status" value="1"/>
</dbReference>
<evidence type="ECO:0000259" key="3">
    <source>
        <dbReference type="PROSITE" id="PS50192"/>
    </source>
</evidence>
<dbReference type="EMBL" id="BTGC01000008">
    <property type="protein sequence ID" value="GMM53327.1"/>
    <property type="molecule type" value="Genomic_DNA"/>
</dbReference>
<organism evidence="4 5">
    <name type="scientific">Starmerella bacillaris</name>
    <name type="common">Yeast</name>
    <name type="synonym">Candida zemplinina</name>
    <dbReference type="NCBI Taxonomy" id="1247836"/>
    <lineage>
        <taxon>Eukaryota</taxon>
        <taxon>Fungi</taxon>
        <taxon>Dikarya</taxon>
        <taxon>Ascomycota</taxon>
        <taxon>Saccharomycotina</taxon>
        <taxon>Dipodascomycetes</taxon>
        <taxon>Dipodascales</taxon>
        <taxon>Trichomonascaceae</taxon>
        <taxon>Starmerella</taxon>
    </lineage>
</organism>
<keyword evidence="2" id="KW-0472">Membrane</keyword>
<dbReference type="SMART" id="SM00397">
    <property type="entry name" value="t_SNARE"/>
    <property type="match status" value="1"/>
</dbReference>
<evidence type="ECO:0000256" key="2">
    <source>
        <dbReference type="SAM" id="Phobius"/>
    </source>
</evidence>
<feature type="region of interest" description="Disordered" evidence="1">
    <location>
        <begin position="89"/>
        <end position="110"/>
    </location>
</feature>
<feature type="transmembrane region" description="Helical" evidence="2">
    <location>
        <begin position="224"/>
        <end position="242"/>
    </location>
</feature>
<evidence type="ECO:0000313" key="4">
    <source>
        <dbReference type="EMBL" id="GMM53327.1"/>
    </source>
</evidence>
<keyword evidence="2" id="KW-1133">Transmembrane helix</keyword>